<feature type="signal peptide" evidence="1">
    <location>
        <begin position="1"/>
        <end position="18"/>
    </location>
</feature>
<dbReference type="EMBL" id="NMUH01001433">
    <property type="protein sequence ID" value="MQL92290.1"/>
    <property type="molecule type" value="Genomic_DNA"/>
</dbReference>
<accession>A0A843VF06</accession>
<sequence>MSFAPSGVVLVDLHYSLACVYGAAVGPFVHDCETERWFLCCVVQVGYWRHEPVVRSRVVASFLSDSCFAAGCGLCTVTRWLWFDPLWCA</sequence>
<comment type="caution">
    <text evidence="2">The sequence shown here is derived from an EMBL/GenBank/DDBJ whole genome shotgun (WGS) entry which is preliminary data.</text>
</comment>
<name>A0A843VF06_COLES</name>
<evidence type="ECO:0000313" key="3">
    <source>
        <dbReference type="Proteomes" id="UP000652761"/>
    </source>
</evidence>
<proteinExistence type="predicted"/>
<protein>
    <recommendedName>
        <fullName evidence="4">Secreted protein</fullName>
    </recommendedName>
</protein>
<evidence type="ECO:0008006" key="4">
    <source>
        <dbReference type="Google" id="ProtNLM"/>
    </source>
</evidence>
<feature type="chain" id="PRO_5032985102" description="Secreted protein" evidence="1">
    <location>
        <begin position="19"/>
        <end position="89"/>
    </location>
</feature>
<reference evidence="2" key="1">
    <citation type="submission" date="2017-07" db="EMBL/GenBank/DDBJ databases">
        <title>Taro Niue Genome Assembly and Annotation.</title>
        <authorList>
            <person name="Atibalentja N."/>
            <person name="Keating K."/>
            <person name="Fields C.J."/>
        </authorList>
    </citation>
    <scope>NUCLEOTIDE SEQUENCE</scope>
    <source>
        <strain evidence="2">Niue_2</strain>
        <tissue evidence="2">Leaf</tissue>
    </source>
</reference>
<dbReference type="AlphaFoldDB" id="A0A843VF06"/>
<organism evidence="2 3">
    <name type="scientific">Colocasia esculenta</name>
    <name type="common">Wild taro</name>
    <name type="synonym">Arum esculentum</name>
    <dbReference type="NCBI Taxonomy" id="4460"/>
    <lineage>
        <taxon>Eukaryota</taxon>
        <taxon>Viridiplantae</taxon>
        <taxon>Streptophyta</taxon>
        <taxon>Embryophyta</taxon>
        <taxon>Tracheophyta</taxon>
        <taxon>Spermatophyta</taxon>
        <taxon>Magnoliopsida</taxon>
        <taxon>Liliopsida</taxon>
        <taxon>Araceae</taxon>
        <taxon>Aroideae</taxon>
        <taxon>Colocasieae</taxon>
        <taxon>Colocasia</taxon>
    </lineage>
</organism>
<feature type="non-terminal residue" evidence="2">
    <location>
        <position position="89"/>
    </location>
</feature>
<evidence type="ECO:0000256" key="1">
    <source>
        <dbReference type="SAM" id="SignalP"/>
    </source>
</evidence>
<gene>
    <name evidence="2" type="ORF">Taro_024912</name>
</gene>
<evidence type="ECO:0000313" key="2">
    <source>
        <dbReference type="EMBL" id="MQL92290.1"/>
    </source>
</evidence>
<dbReference type="Proteomes" id="UP000652761">
    <property type="component" value="Unassembled WGS sequence"/>
</dbReference>
<keyword evidence="3" id="KW-1185">Reference proteome</keyword>
<keyword evidence="1" id="KW-0732">Signal</keyword>